<dbReference type="EMBL" id="JALBUF010000004">
    <property type="protein sequence ID" value="MCI0183466.1"/>
    <property type="molecule type" value="Genomic_DNA"/>
</dbReference>
<evidence type="ECO:0000313" key="2">
    <source>
        <dbReference type="Proteomes" id="UP001139263"/>
    </source>
</evidence>
<accession>A0A9X1V857</accession>
<name>A0A9X1V857_9BACL</name>
<comment type="caution">
    <text evidence="1">The sequence shown here is derived from an EMBL/GenBank/DDBJ whole genome shotgun (WGS) entry which is preliminary data.</text>
</comment>
<dbReference type="RefSeq" id="WP_241713803.1">
    <property type="nucleotide sequence ID" value="NZ_JALBUF010000004.1"/>
</dbReference>
<keyword evidence="2" id="KW-1185">Reference proteome</keyword>
<evidence type="ECO:0000313" key="1">
    <source>
        <dbReference type="EMBL" id="MCI0183466.1"/>
    </source>
</evidence>
<sequence length="141" mass="16076">MLSLVIVFLAVYGLVVLLWQLSRKFHRLTETTLPSLIVIVGHANQWIEWFIRQLSLQTYAQGQDVQDVFIVDLSASDETAMIISKLSVRFSFVTYIPSSNDRCWSDVSTLLGAGQRGQTMVVRVDGEEDMRQVLRVLSHFQ</sequence>
<organism evidence="1 2">
    <name type="scientific">Sulfoacidibacillus ferrooxidans</name>
    <dbReference type="NCBI Taxonomy" id="2005001"/>
    <lineage>
        <taxon>Bacteria</taxon>
        <taxon>Bacillati</taxon>
        <taxon>Bacillota</taxon>
        <taxon>Bacilli</taxon>
        <taxon>Bacillales</taxon>
        <taxon>Alicyclobacillaceae</taxon>
        <taxon>Sulfoacidibacillus</taxon>
    </lineage>
</organism>
<reference evidence="1" key="1">
    <citation type="submission" date="2022-03" db="EMBL/GenBank/DDBJ databases">
        <title>Draft Genome Sequence of Firmicute Strain S0AB, a Heterotrophic Iron/Sulfur-Oxidizing Extreme Acidophile.</title>
        <authorList>
            <person name="Vergara E."/>
            <person name="Pakostova E."/>
            <person name="Johnson D.B."/>
            <person name="Holmes D.S."/>
        </authorList>
    </citation>
    <scope>NUCLEOTIDE SEQUENCE</scope>
    <source>
        <strain evidence="1">S0AB</strain>
    </source>
</reference>
<proteinExistence type="predicted"/>
<dbReference type="Proteomes" id="UP001139263">
    <property type="component" value="Unassembled WGS sequence"/>
</dbReference>
<gene>
    <name evidence="1" type="ORF">MM817_01743</name>
</gene>
<protein>
    <submittedName>
        <fullName evidence="1">Uncharacterized protein</fullName>
    </submittedName>
</protein>
<dbReference type="AlphaFoldDB" id="A0A9X1V857"/>